<proteinExistence type="predicted"/>
<dbReference type="Proteomes" id="UP000319576">
    <property type="component" value="Chromosome"/>
</dbReference>
<dbReference type="EMBL" id="CP036273">
    <property type="protein sequence ID" value="QDU19012.1"/>
    <property type="molecule type" value="Genomic_DNA"/>
</dbReference>
<dbReference type="AlphaFoldDB" id="A0A517XND8"/>
<name>A0A517XND8_9BACT</name>
<sequence length="147" mass="16781">MIDDFTHGWGDWYTLSADNPHHWEFSTRKLADPKWRGQAGQRLTVEVRAEKPNELVVVLTENVFRSYRGKQKEFAALLKLVGRDTQAVPLGPKDFRANDGEALSSWQNVDLLSFRAYHERGDKLLGSKGWAGPQPVFTKLWWQAGGK</sequence>
<gene>
    <name evidence="1" type="ORF">ETAA1_09140</name>
</gene>
<evidence type="ECO:0000313" key="2">
    <source>
        <dbReference type="Proteomes" id="UP000319576"/>
    </source>
</evidence>
<dbReference type="KEGG" id="uli:ETAA1_09140"/>
<reference evidence="1 2" key="1">
    <citation type="submission" date="2019-02" db="EMBL/GenBank/DDBJ databases">
        <title>Deep-cultivation of Planctomycetes and their phenomic and genomic characterization uncovers novel biology.</title>
        <authorList>
            <person name="Wiegand S."/>
            <person name="Jogler M."/>
            <person name="Boedeker C."/>
            <person name="Pinto D."/>
            <person name="Vollmers J."/>
            <person name="Rivas-Marin E."/>
            <person name="Kohn T."/>
            <person name="Peeters S.H."/>
            <person name="Heuer A."/>
            <person name="Rast P."/>
            <person name="Oberbeckmann S."/>
            <person name="Bunk B."/>
            <person name="Jeske O."/>
            <person name="Meyerdierks A."/>
            <person name="Storesund J.E."/>
            <person name="Kallscheuer N."/>
            <person name="Luecker S."/>
            <person name="Lage O.M."/>
            <person name="Pohl T."/>
            <person name="Merkel B.J."/>
            <person name="Hornburger P."/>
            <person name="Mueller R.-W."/>
            <person name="Bruemmer F."/>
            <person name="Labrenz M."/>
            <person name="Spormann A.M."/>
            <person name="Op den Camp H."/>
            <person name="Overmann J."/>
            <person name="Amann R."/>
            <person name="Jetten M.S.M."/>
            <person name="Mascher T."/>
            <person name="Medema M.H."/>
            <person name="Devos D.P."/>
            <person name="Kaster A.-K."/>
            <person name="Ovreas L."/>
            <person name="Rohde M."/>
            <person name="Galperin M.Y."/>
            <person name="Jogler C."/>
        </authorList>
    </citation>
    <scope>NUCLEOTIDE SEQUENCE [LARGE SCALE GENOMIC DNA]</scope>
    <source>
        <strain evidence="1 2">ETA_A1</strain>
    </source>
</reference>
<protein>
    <submittedName>
        <fullName evidence="1">Uncharacterized protein</fullName>
    </submittedName>
</protein>
<keyword evidence="2" id="KW-1185">Reference proteome</keyword>
<dbReference type="RefSeq" id="WP_145234689.1">
    <property type="nucleotide sequence ID" value="NZ_CP036273.1"/>
</dbReference>
<dbReference type="OrthoDB" id="2491135at2"/>
<evidence type="ECO:0000313" key="1">
    <source>
        <dbReference type="EMBL" id="QDU19012.1"/>
    </source>
</evidence>
<accession>A0A517XND8</accession>
<organism evidence="1 2">
    <name type="scientific">Urbifossiella limnaea</name>
    <dbReference type="NCBI Taxonomy" id="2528023"/>
    <lineage>
        <taxon>Bacteria</taxon>
        <taxon>Pseudomonadati</taxon>
        <taxon>Planctomycetota</taxon>
        <taxon>Planctomycetia</taxon>
        <taxon>Gemmatales</taxon>
        <taxon>Gemmataceae</taxon>
        <taxon>Urbifossiella</taxon>
    </lineage>
</organism>